<dbReference type="PROSITE" id="PS51746">
    <property type="entry name" value="PPM_2"/>
    <property type="match status" value="1"/>
</dbReference>
<proteinExistence type="inferred from homology"/>
<evidence type="ECO:0000259" key="2">
    <source>
        <dbReference type="PROSITE" id="PS51746"/>
    </source>
</evidence>
<feature type="domain" description="PPM-type phosphatase" evidence="2">
    <location>
        <begin position="323"/>
        <end position="561"/>
    </location>
</feature>
<name>A0A5A7REW0_STRAF</name>
<organism evidence="3 4">
    <name type="scientific">Striga asiatica</name>
    <name type="common">Asiatic witchweed</name>
    <name type="synonym">Buchnera asiatica</name>
    <dbReference type="NCBI Taxonomy" id="4170"/>
    <lineage>
        <taxon>Eukaryota</taxon>
        <taxon>Viridiplantae</taxon>
        <taxon>Streptophyta</taxon>
        <taxon>Embryophyta</taxon>
        <taxon>Tracheophyta</taxon>
        <taxon>Spermatophyta</taxon>
        <taxon>Magnoliopsida</taxon>
        <taxon>eudicotyledons</taxon>
        <taxon>Gunneridae</taxon>
        <taxon>Pentapetalae</taxon>
        <taxon>asterids</taxon>
        <taxon>lamiids</taxon>
        <taxon>Lamiales</taxon>
        <taxon>Orobanchaceae</taxon>
        <taxon>Buchnereae</taxon>
        <taxon>Striga</taxon>
    </lineage>
</organism>
<keyword evidence="1" id="KW-0904">Protein phosphatase</keyword>
<keyword evidence="4" id="KW-1185">Reference proteome</keyword>
<sequence length="565" mass="61965">MADSCCRLLEFQSFFSTNNLRLISPSKHFHPSALIHTHNSRFSRRKTCPPQITLLSKSKLFCSKFDVVSTHEHSDGSLLFRFGDPTEIAKNAEIKETQTDDEIETEDGVKPSVVKVFDGDRETEVVIRTLDKQISSSGLTDLSDNANSKSTAFSDNISIESSDNIQLSVLVSSTGNDVMSEVDTFILDKSPVNEVDTSEIGTTEMRSETIKNVTCEVSEEKNLQTESLITENGSESEIQNGGFVNEIVENRSERYLNEVFKENDEVESMKESDEISEAPSYELMELESTESATNSICIVDALKQSNEIFLNSEDISMTNFVLSSSAALLPHPSKALTGGEDAYFVAGQTWFGVADGVSQWSLEGTNPGVYARELVKNCEKTVSDCNGISINNPLELLNHSVAETHSPGSSTVLIAQFDGQALNVANIGNSGFIVLRKGSVWKRSSPMQRAFCFPLRIEKGDDPTSLAETYRVDLEEGDLIITATDGLLDNLYDEEISSIVMQSLADDIKLEEIAKLLAKKAQEIGESKCTRSPFADDAHAAGFSEYIGGRLDDVAVIVSLVQRPS</sequence>
<comment type="similarity">
    <text evidence="1">Belongs to the PP2C family.</text>
</comment>
<keyword evidence="1" id="KW-0464">Manganese</keyword>
<dbReference type="SUPFAM" id="SSF81606">
    <property type="entry name" value="PP2C-like"/>
    <property type="match status" value="1"/>
</dbReference>
<dbReference type="SMART" id="SM00332">
    <property type="entry name" value="PP2Cc"/>
    <property type="match status" value="1"/>
</dbReference>
<dbReference type="InterPro" id="IPR036457">
    <property type="entry name" value="PPM-type-like_dom_sf"/>
</dbReference>
<evidence type="ECO:0000313" key="4">
    <source>
        <dbReference type="Proteomes" id="UP000325081"/>
    </source>
</evidence>
<dbReference type="AlphaFoldDB" id="A0A5A7REW0"/>
<dbReference type="Pfam" id="PF07228">
    <property type="entry name" value="SpoIIE"/>
    <property type="match status" value="1"/>
</dbReference>
<comment type="cofactor">
    <cofactor evidence="1">
        <name>Mg(2+)</name>
        <dbReference type="ChEBI" id="CHEBI:18420"/>
    </cofactor>
</comment>
<dbReference type="SMART" id="SM00331">
    <property type="entry name" value="PP2C_SIG"/>
    <property type="match status" value="1"/>
</dbReference>
<evidence type="ECO:0000256" key="1">
    <source>
        <dbReference type="RuleBase" id="RU366020"/>
    </source>
</evidence>
<dbReference type="GO" id="GO:0004722">
    <property type="term" value="F:protein serine/threonine phosphatase activity"/>
    <property type="evidence" value="ECO:0007669"/>
    <property type="project" value="UniProtKB-EC"/>
</dbReference>
<keyword evidence="1" id="KW-0460">Magnesium</keyword>
<evidence type="ECO:0000313" key="3">
    <source>
        <dbReference type="EMBL" id="GER55511.1"/>
    </source>
</evidence>
<comment type="caution">
    <text evidence="3">The sequence shown here is derived from an EMBL/GenBank/DDBJ whole genome shotgun (WGS) entry which is preliminary data.</text>
</comment>
<comment type="catalytic activity">
    <reaction evidence="1">
        <text>O-phospho-L-threonyl-[protein] + H2O = L-threonyl-[protein] + phosphate</text>
        <dbReference type="Rhea" id="RHEA:47004"/>
        <dbReference type="Rhea" id="RHEA-COMP:11060"/>
        <dbReference type="Rhea" id="RHEA-COMP:11605"/>
        <dbReference type="ChEBI" id="CHEBI:15377"/>
        <dbReference type="ChEBI" id="CHEBI:30013"/>
        <dbReference type="ChEBI" id="CHEBI:43474"/>
        <dbReference type="ChEBI" id="CHEBI:61977"/>
        <dbReference type="EC" id="3.1.3.16"/>
    </reaction>
</comment>
<reference evidence="4" key="1">
    <citation type="journal article" date="2019" name="Curr. Biol.">
        <title>Genome Sequence of Striga asiatica Provides Insight into the Evolution of Plant Parasitism.</title>
        <authorList>
            <person name="Yoshida S."/>
            <person name="Kim S."/>
            <person name="Wafula E.K."/>
            <person name="Tanskanen J."/>
            <person name="Kim Y.M."/>
            <person name="Honaas L."/>
            <person name="Yang Z."/>
            <person name="Spallek T."/>
            <person name="Conn C.E."/>
            <person name="Ichihashi Y."/>
            <person name="Cheong K."/>
            <person name="Cui S."/>
            <person name="Der J.P."/>
            <person name="Gundlach H."/>
            <person name="Jiao Y."/>
            <person name="Hori C."/>
            <person name="Ishida J.K."/>
            <person name="Kasahara H."/>
            <person name="Kiba T."/>
            <person name="Kim M.S."/>
            <person name="Koo N."/>
            <person name="Laohavisit A."/>
            <person name="Lee Y.H."/>
            <person name="Lumba S."/>
            <person name="McCourt P."/>
            <person name="Mortimer J.C."/>
            <person name="Mutuku J.M."/>
            <person name="Nomura T."/>
            <person name="Sasaki-Sekimoto Y."/>
            <person name="Seto Y."/>
            <person name="Wang Y."/>
            <person name="Wakatake T."/>
            <person name="Sakakibara H."/>
            <person name="Demura T."/>
            <person name="Yamaguchi S."/>
            <person name="Yoneyama K."/>
            <person name="Manabe R.I."/>
            <person name="Nelson D.C."/>
            <person name="Schulman A.H."/>
            <person name="Timko M.P."/>
            <person name="dePamphilis C.W."/>
            <person name="Choi D."/>
            <person name="Shirasu K."/>
        </authorList>
    </citation>
    <scope>NUCLEOTIDE SEQUENCE [LARGE SCALE GENOMIC DNA]</scope>
    <source>
        <strain evidence="4">cv. UVA1</strain>
    </source>
</reference>
<dbReference type="OrthoDB" id="60843at2759"/>
<dbReference type="GO" id="GO:0046872">
    <property type="term" value="F:metal ion binding"/>
    <property type="evidence" value="ECO:0007669"/>
    <property type="project" value="UniProtKB-UniRule"/>
</dbReference>
<dbReference type="PANTHER" id="PTHR12320:SF1">
    <property type="entry name" value="PROTEIN PHOSPHATASE PTC7 HOMOLOG"/>
    <property type="match status" value="1"/>
</dbReference>
<comment type="catalytic activity">
    <reaction evidence="1">
        <text>O-phospho-L-seryl-[protein] + H2O = L-seryl-[protein] + phosphate</text>
        <dbReference type="Rhea" id="RHEA:20629"/>
        <dbReference type="Rhea" id="RHEA-COMP:9863"/>
        <dbReference type="Rhea" id="RHEA-COMP:11604"/>
        <dbReference type="ChEBI" id="CHEBI:15377"/>
        <dbReference type="ChEBI" id="CHEBI:29999"/>
        <dbReference type="ChEBI" id="CHEBI:43474"/>
        <dbReference type="ChEBI" id="CHEBI:83421"/>
        <dbReference type="EC" id="3.1.3.16"/>
    </reaction>
</comment>
<comment type="cofactor">
    <cofactor evidence="1">
        <name>Mn(2+)</name>
        <dbReference type="ChEBI" id="CHEBI:29035"/>
    </cofactor>
</comment>
<accession>A0A5A7REW0</accession>
<dbReference type="Gene3D" id="3.60.40.10">
    <property type="entry name" value="PPM-type phosphatase domain"/>
    <property type="match status" value="1"/>
</dbReference>
<dbReference type="EC" id="3.1.3.16" evidence="1"/>
<keyword evidence="1" id="KW-0479">Metal-binding</keyword>
<dbReference type="Proteomes" id="UP000325081">
    <property type="component" value="Unassembled WGS sequence"/>
</dbReference>
<dbReference type="InterPro" id="IPR039123">
    <property type="entry name" value="PPTC7"/>
</dbReference>
<gene>
    <name evidence="3" type="ORF">STAS_33178</name>
</gene>
<dbReference type="EMBL" id="BKCP01011959">
    <property type="protein sequence ID" value="GER55511.1"/>
    <property type="molecule type" value="Genomic_DNA"/>
</dbReference>
<dbReference type="GO" id="GO:0009507">
    <property type="term" value="C:chloroplast"/>
    <property type="evidence" value="ECO:0007669"/>
    <property type="project" value="TreeGrafter"/>
</dbReference>
<keyword evidence="1" id="KW-0378">Hydrolase</keyword>
<protein>
    <recommendedName>
        <fullName evidence="1">Protein phosphatase</fullName>
        <ecNumber evidence="1">3.1.3.16</ecNumber>
    </recommendedName>
</protein>
<dbReference type="InterPro" id="IPR001932">
    <property type="entry name" value="PPM-type_phosphatase-like_dom"/>
</dbReference>
<dbReference type="PANTHER" id="PTHR12320">
    <property type="entry name" value="PROTEIN PHOSPHATASE 2C"/>
    <property type="match status" value="1"/>
</dbReference>